<keyword evidence="3" id="KW-1185">Reference proteome</keyword>
<dbReference type="RefSeq" id="XP_066708994.1">
    <property type="nucleotide sequence ID" value="XM_066865865.1"/>
</dbReference>
<protein>
    <submittedName>
        <fullName evidence="2">Poly(A) polymerase pla1</fullName>
    </submittedName>
</protein>
<evidence type="ECO:0000313" key="2">
    <source>
        <dbReference type="EMBL" id="KAK8041449.1"/>
    </source>
</evidence>
<feature type="compositionally biased region" description="Pro residues" evidence="1">
    <location>
        <begin position="1"/>
        <end position="17"/>
    </location>
</feature>
<organism evidence="2 3">
    <name type="scientific">Apiospora phragmitis</name>
    <dbReference type="NCBI Taxonomy" id="2905665"/>
    <lineage>
        <taxon>Eukaryota</taxon>
        <taxon>Fungi</taxon>
        <taxon>Dikarya</taxon>
        <taxon>Ascomycota</taxon>
        <taxon>Pezizomycotina</taxon>
        <taxon>Sordariomycetes</taxon>
        <taxon>Xylariomycetidae</taxon>
        <taxon>Amphisphaeriales</taxon>
        <taxon>Apiosporaceae</taxon>
        <taxon>Apiospora</taxon>
    </lineage>
</organism>
<dbReference type="EMBL" id="JAQQWL010000015">
    <property type="protein sequence ID" value="KAK8041449.1"/>
    <property type="molecule type" value="Genomic_DNA"/>
</dbReference>
<gene>
    <name evidence="2" type="ORF">PG994_014456</name>
</gene>
<dbReference type="Proteomes" id="UP001480595">
    <property type="component" value="Unassembled WGS sequence"/>
</dbReference>
<feature type="region of interest" description="Disordered" evidence="1">
    <location>
        <begin position="1"/>
        <end position="25"/>
    </location>
</feature>
<dbReference type="Gene3D" id="3.10.490.10">
    <property type="entry name" value="Gamma-glutamyl cyclotransferase-like"/>
    <property type="match status" value="1"/>
</dbReference>
<evidence type="ECO:0000313" key="3">
    <source>
        <dbReference type="Proteomes" id="UP001480595"/>
    </source>
</evidence>
<dbReference type="InterPro" id="IPR013024">
    <property type="entry name" value="GGCT-like"/>
</dbReference>
<reference evidence="2 3" key="1">
    <citation type="submission" date="2023-01" db="EMBL/GenBank/DDBJ databases">
        <title>Analysis of 21 Apiospora genomes using comparative genomics revels a genus with tremendous synthesis potential of carbohydrate active enzymes and secondary metabolites.</title>
        <authorList>
            <person name="Sorensen T."/>
        </authorList>
    </citation>
    <scope>NUCLEOTIDE SEQUENCE [LARGE SCALE GENOMIC DNA]</scope>
    <source>
        <strain evidence="2 3">CBS 135458</strain>
    </source>
</reference>
<sequence length="174" mass="19316">MDGTPKRPPTPPPLPPAPRRRPMAERPSHYMADLEAAGLEATQKILTAPHIPHPRILAEVLGVENAPVLRPAKIIGYHLTNWGDYKALVDGEAWEEVVGFACEITSAEHEHKLAYYEISAYRLAPCLIDFTDGQEPAQVWGIRSSYDLFCFSTTSVSFQQTPTFELPSPHLTAL</sequence>
<dbReference type="CDD" id="cd06661">
    <property type="entry name" value="GGCT_like"/>
    <property type="match status" value="1"/>
</dbReference>
<comment type="caution">
    <text evidence="2">The sequence shown here is derived from an EMBL/GenBank/DDBJ whole genome shotgun (WGS) entry which is preliminary data.</text>
</comment>
<dbReference type="GeneID" id="92098928"/>
<accession>A0ABR1T6F2</accession>
<evidence type="ECO:0000256" key="1">
    <source>
        <dbReference type="SAM" id="MobiDB-lite"/>
    </source>
</evidence>
<name>A0ABR1T6F2_9PEZI</name>
<proteinExistence type="predicted"/>